<dbReference type="InterPro" id="IPR013249">
    <property type="entry name" value="RNA_pol_sigma70_r4_t2"/>
</dbReference>
<dbReference type="GO" id="GO:0003677">
    <property type="term" value="F:DNA binding"/>
    <property type="evidence" value="ECO:0007669"/>
    <property type="project" value="InterPro"/>
</dbReference>
<accession>A0A5D4MIM3</accession>
<proteinExistence type="inferred from homology"/>
<dbReference type="Pfam" id="PF08281">
    <property type="entry name" value="Sigma70_r4_2"/>
    <property type="match status" value="1"/>
</dbReference>
<dbReference type="InterPro" id="IPR014284">
    <property type="entry name" value="RNA_pol_sigma-70_dom"/>
</dbReference>
<dbReference type="AlphaFoldDB" id="A0A5D4MIM3"/>
<evidence type="ECO:0000256" key="1">
    <source>
        <dbReference type="ARBA" id="ARBA00010641"/>
    </source>
</evidence>
<evidence type="ECO:0000259" key="6">
    <source>
        <dbReference type="Pfam" id="PF08281"/>
    </source>
</evidence>
<dbReference type="NCBIfam" id="TIGR02937">
    <property type="entry name" value="sigma70-ECF"/>
    <property type="match status" value="1"/>
</dbReference>
<evidence type="ECO:0000256" key="2">
    <source>
        <dbReference type="ARBA" id="ARBA00023015"/>
    </source>
</evidence>
<dbReference type="InterPro" id="IPR013325">
    <property type="entry name" value="RNA_pol_sigma_r2"/>
</dbReference>
<dbReference type="InterPro" id="IPR013324">
    <property type="entry name" value="RNA_pol_sigma_r3/r4-like"/>
</dbReference>
<dbReference type="InterPro" id="IPR039425">
    <property type="entry name" value="RNA_pol_sigma-70-like"/>
</dbReference>
<comment type="caution">
    <text evidence="7">The sequence shown here is derived from an EMBL/GenBank/DDBJ whole genome shotgun (WGS) entry which is preliminary data.</text>
</comment>
<dbReference type="NCBIfam" id="NF006930">
    <property type="entry name" value="PRK09415.1"/>
    <property type="match status" value="1"/>
</dbReference>
<keyword evidence="4" id="KW-0804">Transcription</keyword>
<dbReference type="GO" id="GO:0016987">
    <property type="term" value="F:sigma factor activity"/>
    <property type="evidence" value="ECO:0007669"/>
    <property type="project" value="UniProtKB-KW"/>
</dbReference>
<organism evidence="7 8">
    <name type="scientific">Rossellomorea vietnamensis</name>
    <dbReference type="NCBI Taxonomy" id="218284"/>
    <lineage>
        <taxon>Bacteria</taxon>
        <taxon>Bacillati</taxon>
        <taxon>Bacillota</taxon>
        <taxon>Bacilli</taxon>
        <taxon>Bacillales</taxon>
        <taxon>Bacillaceae</taxon>
        <taxon>Rossellomorea</taxon>
    </lineage>
</organism>
<dbReference type="SUPFAM" id="SSF88659">
    <property type="entry name" value="Sigma3 and sigma4 domains of RNA polymerase sigma factors"/>
    <property type="match status" value="1"/>
</dbReference>
<dbReference type="Pfam" id="PF04542">
    <property type="entry name" value="Sigma70_r2"/>
    <property type="match status" value="1"/>
</dbReference>
<dbReference type="Gene3D" id="1.10.10.10">
    <property type="entry name" value="Winged helix-like DNA-binding domain superfamily/Winged helix DNA-binding domain"/>
    <property type="match status" value="1"/>
</dbReference>
<keyword evidence="3" id="KW-0731">Sigma factor</keyword>
<dbReference type="PANTHER" id="PTHR43133">
    <property type="entry name" value="RNA POLYMERASE ECF-TYPE SIGMA FACTO"/>
    <property type="match status" value="1"/>
</dbReference>
<reference evidence="7 8" key="1">
    <citation type="submission" date="2019-08" db="EMBL/GenBank/DDBJ databases">
        <title>Bacillus genomes from the desert of Cuatro Cienegas, Coahuila.</title>
        <authorList>
            <person name="Olmedo-Alvarez G."/>
        </authorList>
    </citation>
    <scope>NUCLEOTIDE SEQUENCE [LARGE SCALE GENOMIC DNA]</scope>
    <source>
        <strain evidence="7 8">CH128b_4D</strain>
    </source>
</reference>
<feature type="domain" description="RNA polymerase sigma factor 70 region 4 type 2" evidence="6">
    <location>
        <begin position="111"/>
        <end position="163"/>
    </location>
</feature>
<evidence type="ECO:0000256" key="4">
    <source>
        <dbReference type="ARBA" id="ARBA00023163"/>
    </source>
</evidence>
<sequence>MEKSKRDSLLEQIMAEYGDELVRLAYSYVKDADIAKDITQNAFVKCYKKLDSFRGDSKMKTWLYRITINECKDHLKSWNHKKVQVMDYIQENTKSLLPSAETTVLKEAKNQEIKNIVLSLPKKYREVLYLYYYDSLNIEEVAEVTDLGVNTVKTRLRRAKERLRIKLEEAEVYEG</sequence>
<dbReference type="SUPFAM" id="SSF88946">
    <property type="entry name" value="Sigma2 domain of RNA polymerase sigma factors"/>
    <property type="match status" value="1"/>
</dbReference>
<evidence type="ECO:0000256" key="3">
    <source>
        <dbReference type="ARBA" id="ARBA00023082"/>
    </source>
</evidence>
<evidence type="ECO:0000259" key="5">
    <source>
        <dbReference type="Pfam" id="PF04542"/>
    </source>
</evidence>
<dbReference type="PANTHER" id="PTHR43133:SF60">
    <property type="entry name" value="RNA POLYMERASE SIGMA FACTOR SIGV"/>
    <property type="match status" value="1"/>
</dbReference>
<name>A0A5D4MIM3_9BACI</name>
<dbReference type="CDD" id="cd06171">
    <property type="entry name" value="Sigma70_r4"/>
    <property type="match status" value="1"/>
</dbReference>
<evidence type="ECO:0000313" key="8">
    <source>
        <dbReference type="Proteomes" id="UP000325182"/>
    </source>
</evidence>
<dbReference type="Proteomes" id="UP000325182">
    <property type="component" value="Unassembled WGS sequence"/>
</dbReference>
<dbReference type="RefSeq" id="WP_113929130.1">
    <property type="nucleotide sequence ID" value="NZ_VTEG01000001.1"/>
</dbReference>
<gene>
    <name evidence="7" type="ORF">FZC84_01890</name>
</gene>
<feature type="domain" description="RNA polymerase sigma-70 region 2" evidence="5">
    <location>
        <begin position="15"/>
        <end position="77"/>
    </location>
</feature>
<protein>
    <submittedName>
        <fullName evidence="7">Sigma-70 family RNA polymerase sigma factor</fullName>
    </submittedName>
</protein>
<evidence type="ECO:0000313" key="7">
    <source>
        <dbReference type="EMBL" id="TYS01427.1"/>
    </source>
</evidence>
<keyword evidence="2" id="KW-0805">Transcription regulation</keyword>
<dbReference type="InterPro" id="IPR036388">
    <property type="entry name" value="WH-like_DNA-bd_sf"/>
</dbReference>
<comment type="similarity">
    <text evidence="1">Belongs to the sigma-70 factor family. ECF subfamily.</text>
</comment>
<dbReference type="EMBL" id="VTEG01000001">
    <property type="protein sequence ID" value="TYS01427.1"/>
    <property type="molecule type" value="Genomic_DNA"/>
</dbReference>
<dbReference type="GO" id="GO:0006352">
    <property type="term" value="P:DNA-templated transcription initiation"/>
    <property type="evidence" value="ECO:0007669"/>
    <property type="project" value="InterPro"/>
</dbReference>
<dbReference type="Gene3D" id="1.10.1740.10">
    <property type="match status" value="1"/>
</dbReference>
<dbReference type="InterPro" id="IPR007627">
    <property type="entry name" value="RNA_pol_sigma70_r2"/>
</dbReference>